<evidence type="ECO:0000256" key="1">
    <source>
        <dbReference type="ARBA" id="ARBA00006484"/>
    </source>
</evidence>
<evidence type="ECO:0000256" key="3">
    <source>
        <dbReference type="RuleBase" id="RU000363"/>
    </source>
</evidence>
<evidence type="ECO:0000313" key="4">
    <source>
        <dbReference type="EMBL" id="MDO1583742.1"/>
    </source>
</evidence>
<comment type="caution">
    <text evidence="4">The sequence shown here is derived from an EMBL/GenBank/DDBJ whole genome shotgun (WGS) entry which is preliminary data.</text>
</comment>
<dbReference type="PRINTS" id="PR00080">
    <property type="entry name" value="SDRFAMILY"/>
</dbReference>
<organism evidence="4 5">
    <name type="scientific">Rhizobium oryzicola</name>
    <dbReference type="NCBI Taxonomy" id="1232668"/>
    <lineage>
        <taxon>Bacteria</taxon>
        <taxon>Pseudomonadati</taxon>
        <taxon>Pseudomonadota</taxon>
        <taxon>Alphaproteobacteria</taxon>
        <taxon>Hyphomicrobiales</taxon>
        <taxon>Rhizobiaceae</taxon>
        <taxon>Rhizobium/Agrobacterium group</taxon>
        <taxon>Rhizobium</taxon>
    </lineage>
</organism>
<dbReference type="PANTHER" id="PTHR42879">
    <property type="entry name" value="3-OXOACYL-(ACYL-CARRIER-PROTEIN) REDUCTASE"/>
    <property type="match status" value="1"/>
</dbReference>
<gene>
    <name evidence="4" type="ORF">Q2T52_16770</name>
</gene>
<reference evidence="4" key="2">
    <citation type="submission" date="2023-07" db="EMBL/GenBank/DDBJ databases">
        <authorList>
            <person name="Sun H."/>
        </authorList>
    </citation>
    <scope>NUCLEOTIDE SEQUENCE</scope>
    <source>
        <strain evidence="4">05753</strain>
    </source>
</reference>
<evidence type="ECO:0000256" key="2">
    <source>
        <dbReference type="ARBA" id="ARBA00023002"/>
    </source>
</evidence>
<dbReference type="SUPFAM" id="SSF51735">
    <property type="entry name" value="NAD(P)-binding Rossmann-fold domains"/>
    <property type="match status" value="1"/>
</dbReference>
<dbReference type="EMBL" id="JAUKWQ010000005">
    <property type="protein sequence ID" value="MDO1583742.1"/>
    <property type="molecule type" value="Genomic_DNA"/>
</dbReference>
<evidence type="ECO:0000313" key="5">
    <source>
        <dbReference type="Proteomes" id="UP001169006"/>
    </source>
</evidence>
<accession>A0ABT8SZ63</accession>
<dbReference type="PANTHER" id="PTHR42879:SF2">
    <property type="entry name" value="3-OXOACYL-[ACYL-CARRIER-PROTEIN] REDUCTASE FABG"/>
    <property type="match status" value="1"/>
</dbReference>
<dbReference type="InterPro" id="IPR020904">
    <property type="entry name" value="Sc_DH/Rdtase_CS"/>
</dbReference>
<proteinExistence type="inferred from homology"/>
<name>A0ABT8SZ63_9HYPH</name>
<dbReference type="InterPro" id="IPR002347">
    <property type="entry name" value="SDR_fam"/>
</dbReference>
<keyword evidence="5" id="KW-1185">Reference proteome</keyword>
<dbReference type="Gene3D" id="3.40.50.720">
    <property type="entry name" value="NAD(P)-binding Rossmann-like Domain"/>
    <property type="match status" value="1"/>
</dbReference>
<dbReference type="RefSeq" id="WP_302077941.1">
    <property type="nucleotide sequence ID" value="NZ_JAUKWQ010000005.1"/>
</dbReference>
<reference evidence="4" key="1">
    <citation type="journal article" date="2015" name="Int. J. Syst. Evol. Microbiol.">
        <title>Rhizobium oryzicola sp. nov., potential plant-growth-promoting endophytic bacteria isolated from rice roots.</title>
        <authorList>
            <person name="Zhang X.X."/>
            <person name="Gao J.S."/>
            <person name="Cao Y.H."/>
            <person name="Sheirdil R.A."/>
            <person name="Wang X.C."/>
            <person name="Zhang L."/>
        </authorList>
    </citation>
    <scope>NUCLEOTIDE SEQUENCE</scope>
    <source>
        <strain evidence="4">05753</strain>
    </source>
</reference>
<protein>
    <submittedName>
        <fullName evidence="4">SDR family NAD(P)-dependent oxidoreductase</fullName>
    </submittedName>
</protein>
<keyword evidence="2" id="KW-0560">Oxidoreductase</keyword>
<dbReference type="Proteomes" id="UP001169006">
    <property type="component" value="Unassembled WGS sequence"/>
</dbReference>
<dbReference type="Pfam" id="PF00106">
    <property type="entry name" value="adh_short"/>
    <property type="match status" value="1"/>
</dbReference>
<dbReference type="PRINTS" id="PR00081">
    <property type="entry name" value="GDHRDH"/>
</dbReference>
<dbReference type="PROSITE" id="PS00061">
    <property type="entry name" value="ADH_SHORT"/>
    <property type="match status" value="1"/>
</dbReference>
<dbReference type="InterPro" id="IPR036291">
    <property type="entry name" value="NAD(P)-bd_dom_sf"/>
</dbReference>
<sequence>MSLNHRLEGRHALVTGAGSGIGAAIAVALAEAGARVTLAGRRAEPLKALADRLEPSAANPVSGFDVTDPEAIAAGLAKARAVFGPVDILVNNAGEAPTASFEKTTLEQWNHVLSVDLTGVFSVTQAVLPDLKARGNGARIINVASTAGLTGYAYVSAYVAAKHGVIGLTRALALELAKTGVTVNAVCPGFTDTPLVRRSIETIMQKTGRSEDEALKELTKHNPQGRLVMPEEVADAVLWLASPSAQSMTGQAIAIAGGEVFSG</sequence>
<dbReference type="NCBIfam" id="NF009466">
    <property type="entry name" value="PRK12826.1-2"/>
    <property type="match status" value="1"/>
</dbReference>
<comment type="similarity">
    <text evidence="1 3">Belongs to the short-chain dehydrogenases/reductases (SDR) family.</text>
</comment>
<dbReference type="InterPro" id="IPR050259">
    <property type="entry name" value="SDR"/>
</dbReference>